<dbReference type="Proteomes" id="UP000075714">
    <property type="component" value="Unassembled WGS sequence"/>
</dbReference>
<dbReference type="EMBL" id="LSYV01000015">
    <property type="protein sequence ID" value="KXZ50890.1"/>
    <property type="molecule type" value="Genomic_DNA"/>
</dbReference>
<keyword evidence="2" id="KW-1185">Reference proteome</keyword>
<comment type="caution">
    <text evidence="1">The sequence shown here is derived from an EMBL/GenBank/DDBJ whole genome shotgun (WGS) entry which is preliminary data.</text>
</comment>
<protein>
    <submittedName>
        <fullName evidence="1">Uncharacterized protein</fullName>
    </submittedName>
</protein>
<evidence type="ECO:0000313" key="1">
    <source>
        <dbReference type="EMBL" id="KXZ50890.1"/>
    </source>
</evidence>
<dbReference type="AlphaFoldDB" id="A0A150GNH3"/>
<dbReference type="OrthoDB" id="529546at2759"/>
<evidence type="ECO:0000313" key="2">
    <source>
        <dbReference type="Proteomes" id="UP000075714"/>
    </source>
</evidence>
<name>A0A150GNH3_GONPE</name>
<reference evidence="2" key="1">
    <citation type="journal article" date="2016" name="Nat. Commun.">
        <title>The Gonium pectorale genome demonstrates co-option of cell cycle regulation during the evolution of multicellularity.</title>
        <authorList>
            <person name="Hanschen E.R."/>
            <person name="Marriage T.N."/>
            <person name="Ferris P.J."/>
            <person name="Hamaji T."/>
            <person name="Toyoda A."/>
            <person name="Fujiyama A."/>
            <person name="Neme R."/>
            <person name="Noguchi H."/>
            <person name="Minakuchi Y."/>
            <person name="Suzuki M."/>
            <person name="Kawai-Toyooka H."/>
            <person name="Smith D.R."/>
            <person name="Sparks H."/>
            <person name="Anderson J."/>
            <person name="Bakaric R."/>
            <person name="Luria V."/>
            <person name="Karger A."/>
            <person name="Kirschner M.W."/>
            <person name="Durand P.M."/>
            <person name="Michod R.E."/>
            <person name="Nozaki H."/>
            <person name="Olson B.J."/>
        </authorList>
    </citation>
    <scope>NUCLEOTIDE SEQUENCE [LARGE SCALE GENOMIC DNA]</scope>
    <source>
        <strain evidence="2">NIES-2863</strain>
    </source>
</reference>
<sequence length="158" mass="17904">MYRGPFTHEQQVAAEQLLIQLFQLHVANARRKRVVEFAHVSKSGGTTFCQLGNRNGCRSESFSPNNNCLITEFRDQPRYVNGTVHMELVSGVKTNCDVPKKAMDLRLEISCGERRRRLLSRGYSIYANEYTAFGGRPDPRLAHACTNMLTVLQVDQVV</sequence>
<proteinExistence type="predicted"/>
<accession>A0A150GNH3</accession>
<gene>
    <name evidence="1" type="ORF">GPECTOR_14g139</name>
</gene>
<organism evidence="1 2">
    <name type="scientific">Gonium pectorale</name>
    <name type="common">Green alga</name>
    <dbReference type="NCBI Taxonomy" id="33097"/>
    <lineage>
        <taxon>Eukaryota</taxon>
        <taxon>Viridiplantae</taxon>
        <taxon>Chlorophyta</taxon>
        <taxon>core chlorophytes</taxon>
        <taxon>Chlorophyceae</taxon>
        <taxon>CS clade</taxon>
        <taxon>Chlamydomonadales</taxon>
        <taxon>Volvocaceae</taxon>
        <taxon>Gonium</taxon>
    </lineage>
</organism>